<proteinExistence type="predicted"/>
<dbReference type="EMBL" id="JADIMA010000028">
    <property type="protein sequence ID" value="MBO8472532.1"/>
    <property type="molecule type" value="Genomic_DNA"/>
</dbReference>
<organism evidence="1 2">
    <name type="scientific">Candidatus Merdivivens pullicola</name>
    <dbReference type="NCBI Taxonomy" id="2840872"/>
    <lineage>
        <taxon>Bacteria</taxon>
        <taxon>Pseudomonadati</taxon>
        <taxon>Bacteroidota</taxon>
        <taxon>Bacteroidia</taxon>
        <taxon>Bacteroidales</taxon>
        <taxon>Muribaculaceae</taxon>
        <taxon>Muribaculaceae incertae sedis</taxon>
        <taxon>Candidatus Merdivivens</taxon>
    </lineage>
</organism>
<name>A0A9D9NGB5_9BACT</name>
<sequence length="56" mass="6261">MTMNYMNGKPLGGSADTLTRNCGKGYPDGAVNIGMTFEQLKSTWMSKPRRYALRDE</sequence>
<reference evidence="1" key="1">
    <citation type="submission" date="2020-10" db="EMBL/GenBank/DDBJ databases">
        <authorList>
            <person name="Gilroy R."/>
        </authorList>
    </citation>
    <scope>NUCLEOTIDE SEQUENCE</scope>
    <source>
        <strain evidence="1">B1-8020</strain>
    </source>
</reference>
<dbReference type="Proteomes" id="UP000823604">
    <property type="component" value="Unassembled WGS sequence"/>
</dbReference>
<reference evidence="1" key="2">
    <citation type="journal article" date="2021" name="PeerJ">
        <title>Extensive microbial diversity within the chicken gut microbiome revealed by metagenomics and culture.</title>
        <authorList>
            <person name="Gilroy R."/>
            <person name="Ravi A."/>
            <person name="Getino M."/>
            <person name="Pursley I."/>
            <person name="Horton D.L."/>
            <person name="Alikhan N.F."/>
            <person name="Baker D."/>
            <person name="Gharbi K."/>
            <person name="Hall N."/>
            <person name="Watson M."/>
            <person name="Adriaenssens E.M."/>
            <person name="Foster-Nyarko E."/>
            <person name="Jarju S."/>
            <person name="Secka A."/>
            <person name="Antonio M."/>
            <person name="Oren A."/>
            <person name="Chaudhuri R.R."/>
            <person name="La Ragione R."/>
            <person name="Hildebrand F."/>
            <person name="Pallen M.J."/>
        </authorList>
    </citation>
    <scope>NUCLEOTIDE SEQUENCE</scope>
    <source>
        <strain evidence="1">B1-8020</strain>
    </source>
</reference>
<accession>A0A9D9NGB5</accession>
<protein>
    <submittedName>
        <fullName evidence="1">Uncharacterized protein</fullName>
    </submittedName>
</protein>
<evidence type="ECO:0000313" key="1">
    <source>
        <dbReference type="EMBL" id="MBO8472532.1"/>
    </source>
</evidence>
<evidence type="ECO:0000313" key="2">
    <source>
        <dbReference type="Proteomes" id="UP000823604"/>
    </source>
</evidence>
<comment type="caution">
    <text evidence="1">The sequence shown here is derived from an EMBL/GenBank/DDBJ whole genome shotgun (WGS) entry which is preliminary data.</text>
</comment>
<gene>
    <name evidence="1" type="ORF">IAB81_02750</name>
</gene>
<dbReference type="AlphaFoldDB" id="A0A9D9NGB5"/>